<evidence type="ECO:0000313" key="2">
    <source>
        <dbReference type="EMBL" id="GAJ10544.1"/>
    </source>
</evidence>
<protein>
    <recommendedName>
        <fullName evidence="1">Rad51-like C-terminal domain-containing protein</fullName>
    </recommendedName>
</protein>
<reference evidence="2" key="1">
    <citation type="journal article" date="2014" name="Front. Microbiol.">
        <title>High frequency of phylogenetically diverse reductive dehalogenase-homologous genes in deep subseafloor sedimentary metagenomes.</title>
        <authorList>
            <person name="Kawai M."/>
            <person name="Futagami T."/>
            <person name="Toyoda A."/>
            <person name="Takaki Y."/>
            <person name="Nishi S."/>
            <person name="Hori S."/>
            <person name="Arai W."/>
            <person name="Tsubouchi T."/>
            <person name="Morono Y."/>
            <person name="Uchiyama I."/>
            <person name="Ito T."/>
            <person name="Fujiyama A."/>
            <person name="Inagaki F."/>
            <person name="Takami H."/>
        </authorList>
    </citation>
    <scope>NUCLEOTIDE SEQUENCE</scope>
    <source>
        <strain evidence="2">Expedition CK06-06</strain>
    </source>
</reference>
<organism evidence="2">
    <name type="scientific">marine sediment metagenome</name>
    <dbReference type="NCBI Taxonomy" id="412755"/>
    <lineage>
        <taxon>unclassified sequences</taxon>
        <taxon>metagenomes</taxon>
        <taxon>ecological metagenomes</taxon>
    </lineage>
</organism>
<sequence>YRLYLQKNSYGANLCLKKQLRILNEIAKELHIPVIVTNQVYNNIGGLGVRPVGGDIVFNNCQTWIELQKEPKGRLILKKPQPEKTMSIEIRAKGVKRLIFKE</sequence>
<feature type="non-terminal residue" evidence="2">
    <location>
        <position position="1"/>
    </location>
</feature>
<name>X1TZ72_9ZZZZ</name>
<dbReference type="Pfam" id="PF08423">
    <property type="entry name" value="Rad51"/>
    <property type="match status" value="1"/>
</dbReference>
<dbReference type="SUPFAM" id="SSF52540">
    <property type="entry name" value="P-loop containing nucleoside triphosphate hydrolases"/>
    <property type="match status" value="1"/>
</dbReference>
<feature type="domain" description="Rad51-like C-terminal" evidence="1">
    <location>
        <begin position="15"/>
        <end position="95"/>
    </location>
</feature>
<evidence type="ECO:0000259" key="1">
    <source>
        <dbReference type="Pfam" id="PF08423"/>
    </source>
</evidence>
<accession>X1TZ72</accession>
<gene>
    <name evidence="2" type="ORF">S12H4_54473</name>
</gene>
<dbReference type="InterPro" id="IPR013632">
    <property type="entry name" value="Rad51_C"/>
</dbReference>
<dbReference type="InterPro" id="IPR027417">
    <property type="entry name" value="P-loop_NTPase"/>
</dbReference>
<dbReference type="Gene3D" id="3.40.50.300">
    <property type="entry name" value="P-loop containing nucleotide triphosphate hydrolases"/>
    <property type="match status" value="1"/>
</dbReference>
<comment type="caution">
    <text evidence="2">The sequence shown here is derived from an EMBL/GenBank/DDBJ whole genome shotgun (WGS) entry which is preliminary data.</text>
</comment>
<dbReference type="AlphaFoldDB" id="X1TZ72"/>
<dbReference type="EMBL" id="BARW01034827">
    <property type="protein sequence ID" value="GAJ10544.1"/>
    <property type="molecule type" value="Genomic_DNA"/>
</dbReference>
<proteinExistence type="predicted"/>